<gene>
    <name evidence="4" type="ORF">QS713_07365</name>
</gene>
<evidence type="ECO:0000259" key="3">
    <source>
        <dbReference type="Pfam" id="PF04024"/>
    </source>
</evidence>
<accession>A0ABU3IBX9</accession>
<sequence>MDSSNEFEQDRPTPGEAFFNSVRRTGWCRPNDRWIGGVCAAISARYGWDLTLVRGVCVVLALFFAPVLCTLYAAAWALLPEEVDGRIHAQELLRGNADVALLGIVALLILPPLNISFTGSDSFAPVFQFRILGFALVPIGAIIVFILVMEHRSKKRRGSTPNYGRDFTRGHAQPYAGSQYGDRFAPNQTGFNGPDSAFSPEGQQASNAPAGDADAAPTNADGDYIAGFHAPTDSAAGHNTVANGHADAPYYPPVRARKGPGLATFLAITGALLVVLAAQFYFSVDGYDISSPFNLPILAGSGFILAGSTLGYRALKGLPGTWLTALTVFCAVLVPVPLLIALTGA</sequence>
<dbReference type="EMBL" id="JASXSX010000002">
    <property type="protein sequence ID" value="MDT3767877.1"/>
    <property type="molecule type" value="Genomic_DNA"/>
</dbReference>
<feature type="transmembrane region" description="Helical" evidence="2">
    <location>
        <begin position="262"/>
        <end position="282"/>
    </location>
</feature>
<feature type="transmembrane region" description="Helical" evidence="2">
    <location>
        <begin position="52"/>
        <end position="79"/>
    </location>
</feature>
<dbReference type="RefSeq" id="WP_313274016.1">
    <property type="nucleotide sequence ID" value="NZ_JASXSX010000002.1"/>
</dbReference>
<feature type="transmembrane region" description="Helical" evidence="2">
    <location>
        <begin position="322"/>
        <end position="342"/>
    </location>
</feature>
<feature type="transmembrane region" description="Helical" evidence="2">
    <location>
        <begin position="294"/>
        <end position="315"/>
    </location>
</feature>
<feature type="transmembrane region" description="Helical" evidence="2">
    <location>
        <begin position="129"/>
        <end position="149"/>
    </location>
</feature>
<proteinExistence type="predicted"/>
<evidence type="ECO:0000256" key="1">
    <source>
        <dbReference type="SAM" id="MobiDB-lite"/>
    </source>
</evidence>
<feature type="region of interest" description="Disordered" evidence="1">
    <location>
        <begin position="191"/>
        <end position="216"/>
    </location>
</feature>
<keyword evidence="2" id="KW-0472">Membrane</keyword>
<keyword evidence="2" id="KW-1133">Transmembrane helix</keyword>
<dbReference type="Proteomes" id="UP001247542">
    <property type="component" value="Unassembled WGS sequence"/>
</dbReference>
<evidence type="ECO:0000256" key="2">
    <source>
        <dbReference type="SAM" id="Phobius"/>
    </source>
</evidence>
<dbReference type="InterPro" id="IPR007168">
    <property type="entry name" value="Phageshock_PspC_N"/>
</dbReference>
<name>A0ABU3IBX9_9ACTO</name>
<protein>
    <submittedName>
        <fullName evidence="4">PspC domain-containing protein</fullName>
    </submittedName>
</protein>
<keyword evidence="2" id="KW-0812">Transmembrane</keyword>
<organism evidence="4 5">
    <name type="scientific">Gleimia hominis</name>
    <dbReference type="NCBI Taxonomy" id="595468"/>
    <lineage>
        <taxon>Bacteria</taxon>
        <taxon>Bacillati</taxon>
        <taxon>Actinomycetota</taxon>
        <taxon>Actinomycetes</taxon>
        <taxon>Actinomycetales</taxon>
        <taxon>Actinomycetaceae</taxon>
        <taxon>Gleimia</taxon>
    </lineage>
</organism>
<evidence type="ECO:0000313" key="4">
    <source>
        <dbReference type="EMBL" id="MDT3767877.1"/>
    </source>
</evidence>
<feature type="domain" description="Phage shock protein PspC N-terminal" evidence="3">
    <location>
        <begin position="29"/>
        <end position="82"/>
    </location>
</feature>
<comment type="caution">
    <text evidence="4">The sequence shown here is derived from an EMBL/GenBank/DDBJ whole genome shotgun (WGS) entry which is preliminary data.</text>
</comment>
<dbReference type="Pfam" id="PF04024">
    <property type="entry name" value="PspC"/>
    <property type="match status" value="1"/>
</dbReference>
<evidence type="ECO:0000313" key="5">
    <source>
        <dbReference type="Proteomes" id="UP001247542"/>
    </source>
</evidence>
<keyword evidence="5" id="KW-1185">Reference proteome</keyword>
<feature type="compositionally biased region" description="Low complexity" evidence="1">
    <location>
        <begin position="205"/>
        <end position="216"/>
    </location>
</feature>
<feature type="transmembrane region" description="Helical" evidence="2">
    <location>
        <begin position="99"/>
        <end position="117"/>
    </location>
</feature>
<reference evidence="4 5" key="1">
    <citation type="submission" date="2023-06" db="EMBL/GenBank/DDBJ databases">
        <title>Draft genome sequence of Gleimia hominis type strain CCUG 57540T.</title>
        <authorList>
            <person name="Salva-Serra F."/>
            <person name="Cardew S."/>
            <person name="Jensie Markopoulos S."/>
            <person name="Ohlen M."/>
            <person name="Inganas E."/>
            <person name="Svensson-Stadler L."/>
            <person name="Moore E.R.B."/>
        </authorList>
    </citation>
    <scope>NUCLEOTIDE SEQUENCE [LARGE SCALE GENOMIC DNA]</scope>
    <source>
        <strain evidence="4 5">CCUG 57540</strain>
    </source>
</reference>